<feature type="compositionally biased region" description="Acidic residues" evidence="1">
    <location>
        <begin position="283"/>
        <end position="293"/>
    </location>
</feature>
<reference evidence="2 3" key="1">
    <citation type="journal article" date="2011" name="Proc. Natl. Acad. Sci. U.S.A.">
        <title>Comparative genomics of xylose-fermenting fungi for enhanced biofuel production.</title>
        <authorList>
            <person name="Wohlbach D.J."/>
            <person name="Kuo A."/>
            <person name="Sato T.K."/>
            <person name="Potts K.M."/>
            <person name="Salamov A.A."/>
            <person name="LaButti K.M."/>
            <person name="Sun H."/>
            <person name="Clum A."/>
            <person name="Pangilinan J.L."/>
            <person name="Lindquist E.A."/>
            <person name="Lucas S."/>
            <person name="Lapidus A."/>
            <person name="Jin M."/>
            <person name="Gunawan C."/>
            <person name="Balan V."/>
            <person name="Dale B.E."/>
            <person name="Jeffries T.W."/>
            <person name="Zinkel R."/>
            <person name="Barry K.W."/>
            <person name="Grigoriev I.V."/>
            <person name="Gasch A.P."/>
        </authorList>
    </citation>
    <scope>NUCLEOTIDE SEQUENCE [LARGE SCALE GENOMIC DNA]</scope>
    <source>
        <strain evidence="3">ATCC 10573 / BCRC 21748 / CBS 615 / JCM 9827 / NBRC 10315 / NRRL Y-1498 / VKM Y-70</strain>
    </source>
</reference>
<protein>
    <submittedName>
        <fullName evidence="2">Uncharacterized protein</fullName>
    </submittedName>
</protein>
<dbReference type="AlphaFoldDB" id="G3BDA3"/>
<feature type="region of interest" description="Disordered" evidence="1">
    <location>
        <begin position="176"/>
        <end position="293"/>
    </location>
</feature>
<feature type="compositionally biased region" description="Low complexity" evidence="1">
    <location>
        <begin position="241"/>
        <end position="253"/>
    </location>
</feature>
<evidence type="ECO:0000313" key="3">
    <source>
        <dbReference type="Proteomes" id="UP000000707"/>
    </source>
</evidence>
<dbReference type="HOGENOM" id="CLU_949943_0_0_1"/>
<proteinExistence type="predicted"/>
<dbReference type="EMBL" id="GL996528">
    <property type="protein sequence ID" value="EGV60281.1"/>
    <property type="molecule type" value="Genomic_DNA"/>
</dbReference>
<keyword evidence="3" id="KW-1185">Reference proteome</keyword>
<sequence length="293" mass="33294">MAQNLVEKHYVNPSEFGDINRVVRLYEQFRFGKELIEEREMVEFMVGFERLGDIFYKYYGPFSGVRRSKPNYHQDDDIGVMDYDSDREAYSYAYSDTESEFELPRPRPARYSYSSQAQTRSNLVGPSESTETVGSVIRRKFSSVSHGSLLRHHTSSSDSKSSVIKHKLDISKDIGRSRSSFTSGLHEDTESVIGPSTIRKPRHSFGDYTLDVSGSATGTEPSEPIQNPPPFQFKLSPPIPDSSTRSRSPSPGRVLDLEFHRSRSPKRSRSPRRKIKLSLSSSSDDDDIDNDEE</sequence>
<dbReference type="Proteomes" id="UP000000707">
    <property type="component" value="Unassembled WGS sequence"/>
</dbReference>
<evidence type="ECO:0000256" key="1">
    <source>
        <dbReference type="SAM" id="MobiDB-lite"/>
    </source>
</evidence>
<evidence type="ECO:0000313" key="2">
    <source>
        <dbReference type="EMBL" id="EGV60281.1"/>
    </source>
</evidence>
<accession>G3BDA3</accession>
<dbReference type="OrthoDB" id="4096362at2759"/>
<organism evidence="3">
    <name type="scientific">Candida tenuis (strain ATCC 10573 / BCRC 21748 / CBS 615 / JCM 9827 / NBRC 10315 / NRRL Y-1498 / VKM Y-70)</name>
    <name type="common">Yeast</name>
    <name type="synonym">Yamadazyma tenuis</name>
    <dbReference type="NCBI Taxonomy" id="590646"/>
    <lineage>
        <taxon>Eukaryota</taxon>
        <taxon>Fungi</taxon>
        <taxon>Dikarya</taxon>
        <taxon>Ascomycota</taxon>
        <taxon>Saccharomycotina</taxon>
        <taxon>Pichiomycetes</taxon>
        <taxon>Debaryomycetaceae</taxon>
        <taxon>Yamadazyma</taxon>
    </lineage>
</organism>
<feature type="compositionally biased region" description="Basic residues" evidence="1">
    <location>
        <begin position="262"/>
        <end position="276"/>
    </location>
</feature>
<name>G3BDA3_CANTC</name>
<gene>
    <name evidence="2" type="ORF">CANTEDRAFT_127379</name>
</gene>